<organism evidence="3 4">
    <name type="scientific">Marasmiellus scandens</name>
    <dbReference type="NCBI Taxonomy" id="2682957"/>
    <lineage>
        <taxon>Eukaryota</taxon>
        <taxon>Fungi</taxon>
        <taxon>Dikarya</taxon>
        <taxon>Basidiomycota</taxon>
        <taxon>Agaricomycotina</taxon>
        <taxon>Agaricomycetes</taxon>
        <taxon>Agaricomycetidae</taxon>
        <taxon>Agaricales</taxon>
        <taxon>Marasmiineae</taxon>
        <taxon>Omphalotaceae</taxon>
        <taxon>Marasmiellus</taxon>
    </lineage>
</organism>
<dbReference type="EMBL" id="JBANRG010000014">
    <property type="protein sequence ID" value="KAK7460934.1"/>
    <property type="molecule type" value="Genomic_DNA"/>
</dbReference>
<name>A0ABR1JIB8_9AGAR</name>
<dbReference type="Gene3D" id="3.40.50.1820">
    <property type="entry name" value="alpha/beta hydrolase"/>
    <property type="match status" value="1"/>
</dbReference>
<accession>A0ABR1JIB8</accession>
<evidence type="ECO:0000313" key="4">
    <source>
        <dbReference type="Proteomes" id="UP001498398"/>
    </source>
</evidence>
<protein>
    <recommendedName>
        <fullName evidence="2">Alpha/beta hydrolase fold-3 domain-containing protein</fullName>
    </recommendedName>
</protein>
<proteinExistence type="predicted"/>
<sequence length="344" mass="37481">MAEYAHLSTPDPEIAEDLKVLAAQNQGVPELSVIRNMLKVTFPEIMAKALEPEMPSEPEYEVKDHMMDTGDGSGAQVLARSIIPKKSTPDETFPLLFWIHGGAWAAGGLEMDDCILKIACVKLRISVVNCEYRLAPEHPFPTALNDCYSVLKYVASNPNQFSASPGKGFIIGGSSAGGNLSAALALRARDDPFFKGKALTGQALMVPLVIHPDAYSELPEEYRSRLLSLEQNADAPSLGKESVMTAVGRYKGPPSDPFMSPLLASSHKGLPPAFIQVNGLDPLRDEAYLYEKVLKKDGCSTKLIGYPGVPHGGLYIFPQKELGKKMRKDFHDGLQWLLSLSPEK</sequence>
<evidence type="ECO:0000259" key="2">
    <source>
        <dbReference type="Pfam" id="PF07859"/>
    </source>
</evidence>
<dbReference type="InterPro" id="IPR013094">
    <property type="entry name" value="AB_hydrolase_3"/>
</dbReference>
<dbReference type="SUPFAM" id="SSF53474">
    <property type="entry name" value="alpha/beta-Hydrolases"/>
    <property type="match status" value="1"/>
</dbReference>
<dbReference type="Proteomes" id="UP001498398">
    <property type="component" value="Unassembled WGS sequence"/>
</dbReference>
<evidence type="ECO:0000256" key="1">
    <source>
        <dbReference type="ARBA" id="ARBA00022801"/>
    </source>
</evidence>
<gene>
    <name evidence="3" type="ORF">VKT23_008862</name>
</gene>
<dbReference type="InterPro" id="IPR050300">
    <property type="entry name" value="GDXG_lipolytic_enzyme"/>
</dbReference>
<reference evidence="3 4" key="1">
    <citation type="submission" date="2024-01" db="EMBL/GenBank/DDBJ databases">
        <title>A draft genome for the cacao thread blight pathogen Marasmiellus scandens.</title>
        <authorList>
            <person name="Baruah I.K."/>
            <person name="Leung J."/>
            <person name="Bukari Y."/>
            <person name="Amoako-Attah I."/>
            <person name="Meinhardt L.W."/>
            <person name="Bailey B.A."/>
            <person name="Cohen S.P."/>
        </authorList>
    </citation>
    <scope>NUCLEOTIDE SEQUENCE [LARGE SCALE GENOMIC DNA]</scope>
    <source>
        <strain evidence="3 4">GH-19</strain>
    </source>
</reference>
<keyword evidence="4" id="KW-1185">Reference proteome</keyword>
<dbReference type="Pfam" id="PF07859">
    <property type="entry name" value="Abhydrolase_3"/>
    <property type="match status" value="1"/>
</dbReference>
<evidence type="ECO:0000313" key="3">
    <source>
        <dbReference type="EMBL" id="KAK7460934.1"/>
    </source>
</evidence>
<dbReference type="PANTHER" id="PTHR48081:SF8">
    <property type="entry name" value="ALPHA_BETA HYDROLASE FOLD-3 DOMAIN-CONTAINING PROTEIN-RELATED"/>
    <property type="match status" value="1"/>
</dbReference>
<feature type="domain" description="Alpha/beta hydrolase fold-3" evidence="2">
    <location>
        <begin position="96"/>
        <end position="312"/>
    </location>
</feature>
<dbReference type="InterPro" id="IPR029058">
    <property type="entry name" value="AB_hydrolase_fold"/>
</dbReference>
<comment type="caution">
    <text evidence="3">The sequence shown here is derived from an EMBL/GenBank/DDBJ whole genome shotgun (WGS) entry which is preliminary data.</text>
</comment>
<dbReference type="PANTHER" id="PTHR48081">
    <property type="entry name" value="AB HYDROLASE SUPERFAMILY PROTEIN C4A8.06C"/>
    <property type="match status" value="1"/>
</dbReference>
<keyword evidence="1" id="KW-0378">Hydrolase</keyword>